<comment type="caution">
    <text evidence="1">The sequence shown here is derived from an EMBL/GenBank/DDBJ whole genome shotgun (WGS) entry which is preliminary data.</text>
</comment>
<dbReference type="EMBL" id="CM042013">
    <property type="protein sequence ID" value="KAI3737050.1"/>
    <property type="molecule type" value="Genomic_DNA"/>
</dbReference>
<gene>
    <name evidence="1" type="ORF">L2E82_27045</name>
</gene>
<name>A0ACB9CS05_CICIN</name>
<protein>
    <submittedName>
        <fullName evidence="1">Uncharacterized protein</fullName>
    </submittedName>
</protein>
<accession>A0ACB9CS05</accession>
<dbReference type="Proteomes" id="UP001055811">
    <property type="component" value="Linkage Group LG05"/>
</dbReference>
<reference evidence="2" key="1">
    <citation type="journal article" date="2022" name="Mol. Ecol. Resour.">
        <title>The genomes of chicory, endive, great burdock and yacon provide insights into Asteraceae palaeo-polyploidization history and plant inulin production.</title>
        <authorList>
            <person name="Fan W."/>
            <person name="Wang S."/>
            <person name="Wang H."/>
            <person name="Wang A."/>
            <person name="Jiang F."/>
            <person name="Liu H."/>
            <person name="Zhao H."/>
            <person name="Xu D."/>
            <person name="Zhang Y."/>
        </authorList>
    </citation>
    <scope>NUCLEOTIDE SEQUENCE [LARGE SCALE GENOMIC DNA]</scope>
    <source>
        <strain evidence="2">cv. Punajuju</strain>
    </source>
</reference>
<reference evidence="1 2" key="2">
    <citation type="journal article" date="2022" name="Mol. Ecol. Resour.">
        <title>The genomes of chicory, endive, great burdock and yacon provide insights into Asteraceae paleo-polyploidization history and plant inulin production.</title>
        <authorList>
            <person name="Fan W."/>
            <person name="Wang S."/>
            <person name="Wang H."/>
            <person name="Wang A."/>
            <person name="Jiang F."/>
            <person name="Liu H."/>
            <person name="Zhao H."/>
            <person name="Xu D."/>
            <person name="Zhang Y."/>
        </authorList>
    </citation>
    <scope>NUCLEOTIDE SEQUENCE [LARGE SCALE GENOMIC DNA]</scope>
    <source>
        <strain evidence="2">cv. Punajuju</strain>
        <tissue evidence="1">Leaves</tissue>
    </source>
</reference>
<keyword evidence="2" id="KW-1185">Reference proteome</keyword>
<evidence type="ECO:0000313" key="1">
    <source>
        <dbReference type="EMBL" id="KAI3737050.1"/>
    </source>
</evidence>
<evidence type="ECO:0000313" key="2">
    <source>
        <dbReference type="Proteomes" id="UP001055811"/>
    </source>
</evidence>
<proteinExistence type="predicted"/>
<sequence>MNLDFQHRKQRVVARSSTEAEYQSMAYTSAELIWIHQLLQELQAPIRGCPLLLCDNVGAIFLTKNPVISTRSKHIALDFHFICEQVDSKKLLISPVSSVDQVADIFTKPLHKDRFAQLRYKLQVRSDHELAGGVTTALLLSQCISLSQCHSLGPFRETLGLNVSSLASIRNSGLALLVSFSLHVEAPRK</sequence>
<organism evidence="1 2">
    <name type="scientific">Cichorium intybus</name>
    <name type="common">Chicory</name>
    <dbReference type="NCBI Taxonomy" id="13427"/>
    <lineage>
        <taxon>Eukaryota</taxon>
        <taxon>Viridiplantae</taxon>
        <taxon>Streptophyta</taxon>
        <taxon>Embryophyta</taxon>
        <taxon>Tracheophyta</taxon>
        <taxon>Spermatophyta</taxon>
        <taxon>Magnoliopsida</taxon>
        <taxon>eudicotyledons</taxon>
        <taxon>Gunneridae</taxon>
        <taxon>Pentapetalae</taxon>
        <taxon>asterids</taxon>
        <taxon>campanulids</taxon>
        <taxon>Asterales</taxon>
        <taxon>Asteraceae</taxon>
        <taxon>Cichorioideae</taxon>
        <taxon>Cichorieae</taxon>
        <taxon>Cichoriinae</taxon>
        <taxon>Cichorium</taxon>
    </lineage>
</organism>